<dbReference type="HOGENOM" id="CLU_3288023_0_0_11"/>
<reference evidence="1 2" key="2">
    <citation type="submission" date="2008-10" db="EMBL/GenBank/DDBJ databases">
        <authorList>
            <person name="Fulton L."/>
            <person name="Clifton S."/>
            <person name="Fulton B."/>
            <person name="Xu J."/>
            <person name="Minx P."/>
            <person name="Pepin K.H."/>
            <person name="Johnson M."/>
            <person name="Thiruvilangam P."/>
            <person name="Bhonagiri V."/>
            <person name="Nash W.E."/>
            <person name="Mardis E.R."/>
            <person name="Wilson R.K."/>
        </authorList>
    </citation>
    <scope>NUCLEOTIDE SEQUENCE [LARGE SCALE GENOMIC DNA]</scope>
    <source>
        <strain evidence="1 2">DSM 13279</strain>
    </source>
</reference>
<reference evidence="1 2" key="1">
    <citation type="submission" date="2008-10" db="EMBL/GenBank/DDBJ databases">
        <title>Draft genome sequence of Collinsella stercoris (DSM 13279).</title>
        <authorList>
            <person name="Sudarsanam P."/>
            <person name="Ley R."/>
            <person name="Guruge J."/>
            <person name="Turnbaugh P.J."/>
            <person name="Mahowald M."/>
            <person name="Liep D."/>
            <person name="Gordon J."/>
        </authorList>
    </citation>
    <scope>NUCLEOTIDE SEQUENCE [LARGE SCALE GENOMIC DNA]</scope>
    <source>
        <strain evidence="1 2">DSM 13279</strain>
    </source>
</reference>
<dbReference type="AlphaFoldDB" id="B6GDD5"/>
<dbReference type="Proteomes" id="UP000003560">
    <property type="component" value="Unassembled WGS sequence"/>
</dbReference>
<proteinExistence type="predicted"/>
<dbReference type="STRING" id="445975.COLSTE_02113"/>
<accession>B6GDD5</accession>
<comment type="caution">
    <text evidence="1">The sequence shown here is derived from an EMBL/GenBank/DDBJ whole genome shotgun (WGS) entry which is preliminary data.</text>
</comment>
<keyword evidence="2" id="KW-1185">Reference proteome</keyword>
<organism evidence="1 2">
    <name type="scientific">Collinsella stercoris DSM 13279</name>
    <dbReference type="NCBI Taxonomy" id="445975"/>
    <lineage>
        <taxon>Bacteria</taxon>
        <taxon>Bacillati</taxon>
        <taxon>Actinomycetota</taxon>
        <taxon>Coriobacteriia</taxon>
        <taxon>Coriobacteriales</taxon>
        <taxon>Coriobacteriaceae</taxon>
        <taxon>Collinsella</taxon>
    </lineage>
</organism>
<evidence type="ECO:0000313" key="1">
    <source>
        <dbReference type="EMBL" id="EEA89713.1"/>
    </source>
</evidence>
<name>B6GDD5_9ACTN</name>
<evidence type="ECO:0000313" key="2">
    <source>
        <dbReference type="Proteomes" id="UP000003560"/>
    </source>
</evidence>
<protein>
    <submittedName>
        <fullName evidence="1">Uncharacterized protein</fullName>
    </submittedName>
</protein>
<dbReference type="EMBL" id="ABXJ01000126">
    <property type="protein sequence ID" value="EEA89713.1"/>
    <property type="molecule type" value="Genomic_DNA"/>
</dbReference>
<gene>
    <name evidence="1" type="ORF">COLSTE_02113</name>
</gene>
<sequence length="40" mass="4064">MLGGAAGACRRRPFACGGSDFHGLGSSAPLCGWRINAGWV</sequence>